<name>A0A829QME0_9MYCO</name>
<accession>A0A829QME0</accession>
<dbReference type="AlphaFoldDB" id="A0A829QME0"/>
<evidence type="ECO:0000313" key="2">
    <source>
        <dbReference type="EMBL" id="EUA63623.1"/>
    </source>
</evidence>
<sequence>MQMPVRASDRFMHCGHITDSPAPHHELVSNDPFLRHSV</sequence>
<evidence type="ECO:0000256" key="1">
    <source>
        <dbReference type="SAM" id="MobiDB-lite"/>
    </source>
</evidence>
<dbReference type="EMBL" id="JAOH01000002">
    <property type="protein sequence ID" value="EUA63623.1"/>
    <property type="molecule type" value="Genomic_DNA"/>
</dbReference>
<protein>
    <submittedName>
        <fullName evidence="2">Uncharacterized protein</fullName>
    </submittedName>
</protein>
<proteinExistence type="predicted"/>
<evidence type="ECO:0000313" key="3">
    <source>
        <dbReference type="Proteomes" id="UP000021210"/>
    </source>
</evidence>
<organism evidence="2 3">
    <name type="scientific">Mycobacteroides abscessus 1948</name>
    <dbReference type="NCBI Taxonomy" id="1299323"/>
    <lineage>
        <taxon>Bacteria</taxon>
        <taxon>Bacillati</taxon>
        <taxon>Actinomycetota</taxon>
        <taxon>Actinomycetes</taxon>
        <taxon>Mycobacteriales</taxon>
        <taxon>Mycobacteriaceae</taxon>
        <taxon>Mycobacteroides</taxon>
        <taxon>Mycobacteroides abscessus</taxon>
    </lineage>
</organism>
<dbReference type="Proteomes" id="UP000021210">
    <property type="component" value="Unassembled WGS sequence"/>
</dbReference>
<feature type="region of interest" description="Disordered" evidence="1">
    <location>
        <begin position="16"/>
        <end position="38"/>
    </location>
</feature>
<reference evidence="2 3" key="1">
    <citation type="submission" date="2013-12" db="EMBL/GenBank/DDBJ databases">
        <authorList>
            <person name="Zelazny A."/>
            <person name="Olivier K."/>
            <person name="Holland S."/>
            <person name="Lenaerts A."/>
            <person name="Ordway D."/>
            <person name="DeGroote M.A."/>
            <person name="Parker T."/>
            <person name="Sizemore C."/>
            <person name="Tallon L.J."/>
            <person name="Sadzewicz L.K."/>
            <person name="Sengamalay N."/>
            <person name="Fraser C.M."/>
            <person name="Hine E."/>
            <person name="Shefchek K.A."/>
            <person name="Das S.P."/>
            <person name="Tettelin H."/>
        </authorList>
    </citation>
    <scope>NUCLEOTIDE SEQUENCE [LARGE SCALE GENOMIC DNA]</scope>
    <source>
        <strain evidence="2 3">1948</strain>
    </source>
</reference>
<comment type="caution">
    <text evidence="2">The sequence shown here is derived from an EMBL/GenBank/DDBJ whole genome shotgun (WGS) entry which is preliminary data.</text>
</comment>
<gene>
    <name evidence="2" type="ORF">I542_3780</name>
</gene>